<dbReference type="EMBL" id="UIDG01000533">
    <property type="protein sequence ID" value="SUS08094.1"/>
    <property type="molecule type" value="Genomic_DNA"/>
</dbReference>
<dbReference type="PANTHER" id="PTHR42972">
    <property type="entry name" value="TOL-PAL SYSTEM PROTEIN TOLB"/>
    <property type="match status" value="1"/>
</dbReference>
<proteinExistence type="predicted"/>
<dbReference type="Gene3D" id="3.40.50.1820">
    <property type="entry name" value="alpha/beta hydrolase"/>
    <property type="match status" value="2"/>
</dbReference>
<organism evidence="1">
    <name type="scientific">metagenome</name>
    <dbReference type="NCBI Taxonomy" id="256318"/>
    <lineage>
        <taxon>unclassified sequences</taxon>
        <taxon>metagenomes</taxon>
    </lineage>
</organism>
<dbReference type="SUPFAM" id="SSF53474">
    <property type="entry name" value="alpha/beta-Hydrolases"/>
    <property type="match status" value="1"/>
</dbReference>
<name>A0A380TKC7_9ZZZZ</name>
<protein>
    <submittedName>
        <fullName evidence="1">Poly (3-hydroxybutyrate) depolymerase</fullName>
    </submittedName>
</protein>
<accession>A0A380TKC7</accession>
<gene>
    <name evidence="1" type="ORF">DF3PB_5790002</name>
</gene>
<dbReference type="PANTHER" id="PTHR42972:SF8">
    <property type="entry name" value="POLYHYDROXYBUTYRATE DEPOLYMERASE"/>
    <property type="match status" value="1"/>
</dbReference>
<dbReference type="InterPro" id="IPR029058">
    <property type="entry name" value="AB_hydrolase_fold"/>
</dbReference>
<sequence>MRSRWRGPEVRHLKRAAVAAIVLAAALPLNGTSLEAADLSLTEIGRTLAIDPAQVSVSGVSSGGFMAHQFHVAYSASVIGAGVVAGGPYACAGERSILSRLDPTGLFASLFICSGLNPLGLFLGPPDVKQALDRVRSEAEAGRIDEPAHLARARAYLFSGANDRGVPGSVVGSLEQFYRAFTAPGAVYFEQHPVANHAMITEDFGNPCATSSPPFINDCDLSAAAALLQQIYGPAPLQPAAKATEPLRRFDQRPFFDPNDASASMHASGHVYVPAACQQGARCRLHVAFHGCLQSEDEIGDAFYGRGGYNEVAESNAIVILYPQVKAWADGWLFQYRQNPLGCWDWWGYSGADYARKSGKQMRAVAQMIAALTGSQ</sequence>
<evidence type="ECO:0000313" key="1">
    <source>
        <dbReference type="EMBL" id="SUS08094.1"/>
    </source>
</evidence>
<reference evidence="1" key="1">
    <citation type="submission" date="2018-07" db="EMBL/GenBank/DDBJ databases">
        <authorList>
            <person name="Quirk P.G."/>
            <person name="Krulwich T.A."/>
        </authorList>
    </citation>
    <scope>NUCLEOTIDE SEQUENCE</scope>
</reference>
<dbReference type="AlphaFoldDB" id="A0A380TKC7"/>